<evidence type="ECO:0000256" key="6">
    <source>
        <dbReference type="ARBA" id="ARBA00034808"/>
    </source>
</evidence>
<dbReference type="InterPro" id="IPR010997">
    <property type="entry name" value="HRDC-like_sf"/>
</dbReference>
<dbReference type="SMART" id="SM00341">
    <property type="entry name" value="HRDC"/>
    <property type="match status" value="1"/>
</dbReference>
<dbReference type="Gene3D" id="3.40.50.300">
    <property type="entry name" value="P-loop containing nucleotide triphosphate hydrolases"/>
    <property type="match status" value="1"/>
</dbReference>
<evidence type="ECO:0000256" key="5">
    <source>
        <dbReference type="ARBA" id="ARBA00034617"/>
    </source>
</evidence>
<keyword evidence="2" id="KW-0238">DNA-binding</keyword>
<protein>
    <recommendedName>
        <fullName evidence="6">DNA 3'-5' helicase</fullName>
        <ecNumber evidence="6">5.6.2.4</ecNumber>
    </recommendedName>
    <alternativeName>
        <fullName evidence="7">DNA 3'-5' helicase BLM</fullName>
    </alternativeName>
</protein>
<dbReference type="InterPro" id="IPR032284">
    <property type="entry name" value="RecQ_Zn-bd"/>
</dbReference>
<name>A0ABR1D559_NECAM</name>
<dbReference type="InterPro" id="IPR018982">
    <property type="entry name" value="RQC_domain"/>
</dbReference>
<keyword evidence="4" id="KW-0539">Nucleus</keyword>
<feature type="region of interest" description="Disordered" evidence="8">
    <location>
        <begin position="367"/>
        <end position="481"/>
    </location>
</feature>
<evidence type="ECO:0000259" key="9">
    <source>
        <dbReference type="PROSITE" id="PS50967"/>
    </source>
</evidence>
<dbReference type="SUPFAM" id="SSF47819">
    <property type="entry name" value="HRDC-like"/>
    <property type="match status" value="1"/>
</dbReference>
<evidence type="ECO:0000313" key="11">
    <source>
        <dbReference type="EMBL" id="KAK6745671.1"/>
    </source>
</evidence>
<dbReference type="Pfam" id="PF09382">
    <property type="entry name" value="RQC"/>
    <property type="match status" value="1"/>
</dbReference>
<dbReference type="SUPFAM" id="SSF52540">
    <property type="entry name" value="P-loop containing nucleoside triphosphate hydrolases"/>
    <property type="match status" value="1"/>
</dbReference>
<evidence type="ECO:0000256" key="7">
    <source>
        <dbReference type="ARBA" id="ARBA00044542"/>
    </source>
</evidence>
<keyword evidence="12" id="KW-1185">Reference proteome</keyword>
<proteinExistence type="inferred from homology"/>
<keyword evidence="3" id="KW-0413">Isomerase</keyword>
<evidence type="ECO:0000259" key="10">
    <source>
        <dbReference type="PROSITE" id="PS51194"/>
    </source>
</evidence>
<dbReference type="SMART" id="SM00956">
    <property type="entry name" value="RQC"/>
    <property type="match status" value="1"/>
</dbReference>
<evidence type="ECO:0000256" key="4">
    <source>
        <dbReference type="ARBA" id="ARBA00023242"/>
    </source>
</evidence>
<dbReference type="PROSITE" id="PS51194">
    <property type="entry name" value="HELICASE_CTER"/>
    <property type="match status" value="1"/>
</dbReference>
<evidence type="ECO:0000256" key="1">
    <source>
        <dbReference type="ARBA" id="ARBA00005446"/>
    </source>
</evidence>
<dbReference type="EMBL" id="JAVFWL010000003">
    <property type="protein sequence ID" value="KAK6745671.1"/>
    <property type="molecule type" value="Genomic_DNA"/>
</dbReference>
<evidence type="ECO:0000256" key="3">
    <source>
        <dbReference type="ARBA" id="ARBA00023235"/>
    </source>
</evidence>
<evidence type="ECO:0000256" key="2">
    <source>
        <dbReference type="ARBA" id="ARBA00023125"/>
    </source>
</evidence>
<comment type="caution">
    <text evidence="11">The sequence shown here is derived from an EMBL/GenBank/DDBJ whole genome shotgun (WGS) entry which is preliminary data.</text>
</comment>
<dbReference type="Proteomes" id="UP001303046">
    <property type="component" value="Unassembled WGS sequence"/>
</dbReference>
<dbReference type="InterPro" id="IPR044876">
    <property type="entry name" value="HRDC_dom_sf"/>
</dbReference>
<dbReference type="InterPro" id="IPR002121">
    <property type="entry name" value="HRDC_dom"/>
</dbReference>
<comment type="similarity">
    <text evidence="1">Belongs to the helicase family. RecQ subfamily.</text>
</comment>
<dbReference type="Pfam" id="PF16124">
    <property type="entry name" value="RecQ_Zn_bind"/>
    <property type="match status" value="1"/>
</dbReference>
<feature type="domain" description="HRDC" evidence="9">
    <location>
        <begin position="275"/>
        <end position="356"/>
    </location>
</feature>
<organism evidence="11 12">
    <name type="scientific">Necator americanus</name>
    <name type="common">Human hookworm</name>
    <dbReference type="NCBI Taxonomy" id="51031"/>
    <lineage>
        <taxon>Eukaryota</taxon>
        <taxon>Metazoa</taxon>
        <taxon>Ecdysozoa</taxon>
        <taxon>Nematoda</taxon>
        <taxon>Chromadorea</taxon>
        <taxon>Rhabditida</taxon>
        <taxon>Rhabditina</taxon>
        <taxon>Rhabditomorpha</taxon>
        <taxon>Strongyloidea</taxon>
        <taxon>Ancylostomatidae</taxon>
        <taxon>Bunostominae</taxon>
        <taxon>Necator</taxon>
    </lineage>
</organism>
<dbReference type="InterPro" id="IPR001650">
    <property type="entry name" value="Helicase_C-like"/>
</dbReference>
<dbReference type="PANTHER" id="PTHR13710:SF153">
    <property type="entry name" value="RECQ-LIKE DNA HELICASE BLM"/>
    <property type="match status" value="1"/>
</dbReference>
<dbReference type="InterPro" id="IPR036388">
    <property type="entry name" value="WH-like_DNA-bd_sf"/>
</dbReference>
<reference evidence="11 12" key="1">
    <citation type="submission" date="2023-08" db="EMBL/GenBank/DDBJ databases">
        <title>A Necator americanus chromosomal reference genome.</title>
        <authorList>
            <person name="Ilik V."/>
            <person name="Petrzelkova K.J."/>
            <person name="Pardy F."/>
            <person name="Fuh T."/>
            <person name="Niatou-Singa F.S."/>
            <person name="Gouil Q."/>
            <person name="Baker L."/>
            <person name="Ritchie M.E."/>
            <person name="Jex A.R."/>
            <person name="Gazzola D."/>
            <person name="Li H."/>
            <person name="Toshio Fujiwara R."/>
            <person name="Zhan B."/>
            <person name="Aroian R.V."/>
            <person name="Pafco B."/>
            <person name="Schwarz E.M."/>
        </authorList>
    </citation>
    <scope>NUCLEOTIDE SEQUENCE [LARGE SCALE GENOMIC DNA]</scope>
    <source>
        <strain evidence="11 12">Aroian</strain>
        <tissue evidence="11">Whole animal</tissue>
    </source>
</reference>
<dbReference type="Pfam" id="PF00271">
    <property type="entry name" value="Helicase_C"/>
    <property type="match status" value="1"/>
</dbReference>
<dbReference type="InterPro" id="IPR027417">
    <property type="entry name" value="P-loop_NTPase"/>
</dbReference>
<feature type="compositionally biased region" description="Low complexity" evidence="8">
    <location>
        <begin position="396"/>
        <end position="405"/>
    </location>
</feature>
<dbReference type="PROSITE" id="PS50967">
    <property type="entry name" value="HRDC"/>
    <property type="match status" value="1"/>
</dbReference>
<evidence type="ECO:0000256" key="8">
    <source>
        <dbReference type="SAM" id="MobiDB-lite"/>
    </source>
</evidence>
<dbReference type="PANTHER" id="PTHR13710">
    <property type="entry name" value="DNA HELICASE RECQ FAMILY MEMBER"/>
    <property type="match status" value="1"/>
</dbReference>
<feature type="compositionally biased region" description="Polar residues" evidence="8">
    <location>
        <begin position="430"/>
        <end position="441"/>
    </location>
</feature>
<feature type="domain" description="Helicase C-terminal" evidence="10">
    <location>
        <begin position="1"/>
        <end position="75"/>
    </location>
</feature>
<dbReference type="EC" id="5.6.2.4" evidence="6"/>
<sequence length="481" mass="53494">MGIDKPDVRFVIHYSLPKSIEGYYQETGRAGRDGHPSYCLLLYSYQDAIRLRKMVEADDSNAPVSVRSMHLQNIYQVVSYCENISVCRRKILVEHFGEVYDAQMCLRSTTPCDVCQRLKQNSDAVKLYDVSDEAQLILTAMTRMRNVTLRYLAELFRGQLSKKDADQAMRLGHTALPFYGRGVGMSEQDSLRFLRKMVVEGFIVERLYRTKFESTVAYAELSPKGRQVAMGGAKPKVYLHVTTDKKRKSIASDLLARTAVSEAKALKEKHMVKYGDIFTRCLQALTQLLTDLAEEGRLSGPYAIISREGVEQVAALLPRTNTDLVQVDSMTSSKVERYGGRIMTALKPFWKEVDDRDEAEMRAQLEKLKEHETAAPLPSVPTELTGPSAPPSSGTGRFAPRFGRFARGRGGANVGHAPRATPRLKKRKSGNNSRGNSQASSGGPRAKRARPSFKPPTFAGRGRGAKLGKATPQLNPVLFPV</sequence>
<evidence type="ECO:0000313" key="12">
    <source>
        <dbReference type="Proteomes" id="UP001303046"/>
    </source>
</evidence>
<dbReference type="Pfam" id="PF00570">
    <property type="entry name" value="HRDC"/>
    <property type="match status" value="1"/>
</dbReference>
<dbReference type="Gene3D" id="1.10.150.80">
    <property type="entry name" value="HRDC domain"/>
    <property type="match status" value="1"/>
</dbReference>
<accession>A0ABR1D559</accession>
<comment type="catalytic activity">
    <reaction evidence="5">
        <text>Couples ATP hydrolysis with the unwinding of duplex DNA by translocating in the 3'-5' direction.</text>
        <dbReference type="EC" id="5.6.2.4"/>
    </reaction>
</comment>
<dbReference type="Gene3D" id="1.10.10.10">
    <property type="entry name" value="Winged helix-like DNA-binding domain superfamily/Winged helix DNA-binding domain"/>
    <property type="match status" value="1"/>
</dbReference>
<gene>
    <name evidence="11" type="primary">Necator_chrIII.g12799</name>
    <name evidence="11" type="ORF">RB195_012032</name>
</gene>